<dbReference type="Pfam" id="PF14559">
    <property type="entry name" value="TPR_19"/>
    <property type="match status" value="1"/>
</dbReference>
<dbReference type="Gene3D" id="1.25.40.10">
    <property type="entry name" value="Tetratricopeptide repeat domain"/>
    <property type="match status" value="1"/>
</dbReference>
<organism evidence="2 3">
    <name type="scientific">Mucilaginibacter gossypiicola</name>
    <dbReference type="NCBI Taxonomy" id="551995"/>
    <lineage>
        <taxon>Bacteria</taxon>
        <taxon>Pseudomonadati</taxon>
        <taxon>Bacteroidota</taxon>
        <taxon>Sphingobacteriia</taxon>
        <taxon>Sphingobacteriales</taxon>
        <taxon>Sphingobacteriaceae</taxon>
        <taxon>Mucilaginibacter</taxon>
    </lineage>
</organism>
<dbReference type="OrthoDB" id="1524733at2"/>
<name>A0A1H7ZJ80_9SPHI</name>
<sequence length="114" mass="13515">MELNRLNKLLEFIKNEPDDEFLKYALATEYLRLNETDKALAYYEDLVNNHPGYTGTYYHLGKLYEALNRKDDAIKTYENGMKVTKEKRDNHAFSELQAVYRQAIGFEEDDDDDY</sequence>
<evidence type="ECO:0000256" key="1">
    <source>
        <dbReference type="PROSITE-ProRule" id="PRU00339"/>
    </source>
</evidence>
<gene>
    <name evidence="2" type="ORF">SAMN05192574_10155</name>
</gene>
<keyword evidence="3" id="KW-1185">Reference proteome</keyword>
<protein>
    <submittedName>
        <fullName evidence="2">Transcriptional activator domain-containing protein</fullName>
    </submittedName>
</protein>
<feature type="repeat" description="TPR" evidence="1">
    <location>
        <begin position="54"/>
        <end position="87"/>
    </location>
</feature>
<dbReference type="InterPro" id="IPR019734">
    <property type="entry name" value="TPR_rpt"/>
</dbReference>
<dbReference type="STRING" id="551995.SAMN05192574_10155"/>
<dbReference type="Proteomes" id="UP000198942">
    <property type="component" value="Unassembled WGS sequence"/>
</dbReference>
<proteinExistence type="predicted"/>
<accession>A0A1H7ZJ80</accession>
<dbReference type="RefSeq" id="WP_091206030.1">
    <property type="nucleotide sequence ID" value="NZ_FOCL01000001.1"/>
</dbReference>
<dbReference type="SUPFAM" id="SSF48452">
    <property type="entry name" value="TPR-like"/>
    <property type="match status" value="1"/>
</dbReference>
<dbReference type="PROSITE" id="PS50005">
    <property type="entry name" value="TPR"/>
    <property type="match status" value="1"/>
</dbReference>
<keyword evidence="1" id="KW-0802">TPR repeat</keyword>
<dbReference type="EMBL" id="FOCL01000001">
    <property type="protein sequence ID" value="SEM58004.1"/>
    <property type="molecule type" value="Genomic_DNA"/>
</dbReference>
<evidence type="ECO:0000313" key="2">
    <source>
        <dbReference type="EMBL" id="SEM58004.1"/>
    </source>
</evidence>
<evidence type="ECO:0000313" key="3">
    <source>
        <dbReference type="Proteomes" id="UP000198942"/>
    </source>
</evidence>
<reference evidence="3" key="1">
    <citation type="submission" date="2016-10" db="EMBL/GenBank/DDBJ databases">
        <authorList>
            <person name="Varghese N."/>
            <person name="Submissions S."/>
        </authorList>
    </citation>
    <scope>NUCLEOTIDE SEQUENCE [LARGE SCALE GENOMIC DNA]</scope>
    <source>
        <strain evidence="3">Gh-48</strain>
    </source>
</reference>
<dbReference type="AlphaFoldDB" id="A0A1H7ZJ80"/>
<dbReference type="SMART" id="SM00028">
    <property type="entry name" value="TPR"/>
    <property type="match status" value="2"/>
</dbReference>
<dbReference type="InterPro" id="IPR011990">
    <property type="entry name" value="TPR-like_helical_dom_sf"/>
</dbReference>